<evidence type="ECO:0000259" key="7">
    <source>
        <dbReference type="PROSITE" id="PS00624"/>
    </source>
</evidence>
<dbReference type="InterPro" id="IPR000172">
    <property type="entry name" value="GMC_OxRdtase_N"/>
</dbReference>
<dbReference type="SUPFAM" id="SSF51905">
    <property type="entry name" value="FAD/NAD(P)-binding domain"/>
    <property type="match status" value="3"/>
</dbReference>
<comment type="similarity">
    <text evidence="2 5">Belongs to the GMC oxidoreductase family.</text>
</comment>
<dbReference type="GO" id="GO:0050660">
    <property type="term" value="F:flavin adenine dinucleotide binding"/>
    <property type="evidence" value="ECO:0007669"/>
    <property type="project" value="InterPro"/>
</dbReference>
<dbReference type="Pfam" id="PF00732">
    <property type="entry name" value="GMC_oxred_N"/>
    <property type="match status" value="3"/>
</dbReference>
<feature type="domain" description="Glucose-methanol-choline oxidoreductase N-terminal" evidence="7">
    <location>
        <begin position="873"/>
        <end position="887"/>
    </location>
</feature>
<dbReference type="GO" id="GO:0016614">
    <property type="term" value="F:oxidoreductase activity, acting on CH-OH group of donors"/>
    <property type="evidence" value="ECO:0007669"/>
    <property type="project" value="InterPro"/>
</dbReference>
<comment type="cofactor">
    <cofactor evidence="1">
        <name>FAD</name>
        <dbReference type="ChEBI" id="CHEBI:57692"/>
    </cofactor>
</comment>
<keyword evidence="4 5" id="KW-0274">FAD</keyword>
<keyword evidence="3 5" id="KW-0285">Flavoprotein</keyword>
<feature type="domain" description="Glucose-methanol-choline oxidoreductase N-terminal" evidence="7">
    <location>
        <begin position="301"/>
        <end position="315"/>
    </location>
</feature>
<evidence type="ECO:0000259" key="6">
    <source>
        <dbReference type="PROSITE" id="PS00623"/>
    </source>
</evidence>
<evidence type="ECO:0000313" key="8">
    <source>
        <dbReference type="EMBL" id="SOQ47492.1"/>
    </source>
</evidence>
<feature type="domain" description="Glucose-methanol-choline oxidoreductase N-terminal" evidence="6">
    <location>
        <begin position="122"/>
        <end position="145"/>
    </location>
</feature>
<dbReference type="PROSITE" id="PS00623">
    <property type="entry name" value="GMC_OXRED_1"/>
    <property type="match status" value="1"/>
</dbReference>
<dbReference type="SUPFAM" id="SSF54373">
    <property type="entry name" value="FAD-linked reductases, C-terminal domain"/>
    <property type="match status" value="3"/>
</dbReference>
<dbReference type="Pfam" id="PF05199">
    <property type="entry name" value="GMC_oxred_C"/>
    <property type="match status" value="3"/>
</dbReference>
<dbReference type="EMBL" id="ODYU01006017">
    <property type="protein sequence ID" value="SOQ47492.1"/>
    <property type="molecule type" value="Genomic_DNA"/>
</dbReference>
<evidence type="ECO:0000256" key="4">
    <source>
        <dbReference type="ARBA" id="ARBA00022827"/>
    </source>
</evidence>
<feature type="domain" description="Glucose-methanol-choline oxidoreductase N-terminal" evidence="7">
    <location>
        <begin position="1446"/>
        <end position="1460"/>
    </location>
</feature>
<dbReference type="PROSITE" id="PS00624">
    <property type="entry name" value="GMC_OXRED_2"/>
    <property type="match status" value="3"/>
</dbReference>
<gene>
    <name evidence="8" type="ORF">SFRICE_014272</name>
</gene>
<dbReference type="InterPro" id="IPR012132">
    <property type="entry name" value="GMC_OxRdtase"/>
</dbReference>
<proteinExistence type="inferred from homology"/>
<evidence type="ECO:0000256" key="2">
    <source>
        <dbReference type="ARBA" id="ARBA00010790"/>
    </source>
</evidence>
<evidence type="ECO:0000256" key="3">
    <source>
        <dbReference type="ARBA" id="ARBA00022630"/>
    </source>
</evidence>
<sequence length="1728" mass="194126">MEAISQAVARFTRSRNILSMLTYLNLAAYLWPQPANMDIKGGESFDFLIVGGGTAGCIVASNLAQMNVSVLVIEAGCQPPIDTEIAGLFPFSKNREFDWNFTTVEDSTKMYHRGGVTEVEQGKVLGGSSILNYMIYGTGTCKDYNDWASITNDSSWTYDNIFPLIKRTEKVIDRRVLQSPDVAYHGTHGNIALKKYHTSKNDGFYESYKEMGYKVLSDINVKNPIGFTPAYFTISQSIRQSTAYGFIRPEKDNPNLKVMYRSLVTKVLFDDNKRATGVEVLTKDGNTITLYANKEVIVTAGPIKSPQLLMLSGIGPQEQLESNKIEVISDLPVGQNLQDQPTNIIVHKMGVVEPSPPRDPHQFPVNVMDGRVAINKCQNYADYQVLSGVMSNPTLFLEICLFTFTFTDEVCGRILEQISNHQVHFITHRLLYPESRGEVRLNSTNPEDSPIIDPKYYANEDDLEKHAEYIEHYNKIVNTSYYKRLNASFVDPKLESCDGLEVGSKAYWKCYTIGMSTTLHNYVGTCAMGSVVDSKLQVNGVKNLRVADSSVIPKVIGSTVQGAVMVIAQKVSDLLEEEYAQASSYFRGVEDIFRMLAILNLTAYQWPHQACVQDGSEFDFIVVGGGSAGCVVASRLVETRKASVLLIEAGPYPPLESDMAGLFPFLSETKYDWNFTSTDKELIAKNHKNGVIHMSSGKMLGGSSSLGYGGYIRGYPHDFNEWAAITNDTSWSFKSVLPLFKKNEKLVDPRILKTNHYYGTKGKIKIGKVYYKRNRPFFDALEELGYNYHLDINPDHPLGFTNIMFTMTDNERQSTAHKFLKPLKNNKKIHLLVNTLATKIIFQNKTAVGVEILTEDNKTLIVKAKKEVIVTCGSIKTPQLLMLSGIGPKEELKAKHIEVISDLPVGKNFQDHVNAMLVYKMTKSSLANNLANPNKYPYVIFDGYVALNKSQCYADYQTICVHFGQPLTFLGICSFYFSFDDQLCNTILKGADNKEMFITFITYLNPESRGKIILKSTDPRDNPLIMPRYYSKEIDIEKHASYLADFNRIVNTTYFKEVEGEFIDPQLKSCEGLERNTMEYWKCHAIGTADTAHYFVGTCSMGAVVNSRLQVYGVKRLRVCDASVMPTNVRAVNGASVMMIARKASDMIIADYEAVSYFKGVEQIFNMVALLNLTAYQWPDQACVHNGSEFDFIVVGGGSAGCIVASQLVKTGRASVLLIEAGPYPPLESDLAGLYPYLKDSRYDWNFTSTENELIGEYHTKDVVHMSSGKMLGGSSSLGFGCYRRGYPHDYNEWAAITNDTSWSYKSIAPLLKQNEKLVDPRLLKSNHYYGTKGNIKLGKEYYERNRPYFKALEELGYDYHLDVNPDHPLGFTNLMFTIGDEVRQTPAHKFLKPLKNNKRLHLLVNTLATKIIFDDKKTAVGVEILTENNEKVTVKARKEVIVTCGSIKTPQLLMLSGIGPKKELEDKGIDVIADLPVGKNFQDHVNSLLFYKMTKSSLAMNLGDPHKYPYVIFDGYVALNKSQCYPDYETICIHFGESLTFLGLCAFVFSYDYKICDAINKAADNKEIFMTFVTYLNPESRGEIRLKSTDPRDDPLIMPRYYSNEIDIEKHASYLADFNRIVNTTYFKKVEGELIDPQLKSCEGLEKNTMEYWKCYTVAMADTAHYFVGTCSMGAVVNSKLQVYGVKKLRISDASVMPTNVRALTEASVMAIARKASNIIIKDYGLR</sequence>
<accession>A0A2H1W3T3</accession>
<dbReference type="Gene3D" id="3.50.50.60">
    <property type="entry name" value="FAD/NAD(P)-binding domain"/>
    <property type="match status" value="3"/>
</dbReference>
<dbReference type="Gene3D" id="3.30.560.10">
    <property type="entry name" value="Glucose Oxidase, domain 3"/>
    <property type="match status" value="3"/>
</dbReference>
<dbReference type="InterPro" id="IPR007867">
    <property type="entry name" value="GMC_OxRtase_C"/>
</dbReference>
<protein>
    <submittedName>
        <fullName evidence="8">SFRICE_014272</fullName>
    </submittedName>
</protein>
<dbReference type="PANTHER" id="PTHR11552:SF147">
    <property type="entry name" value="CHOLINE DEHYDROGENASE, MITOCHONDRIAL"/>
    <property type="match status" value="1"/>
</dbReference>
<evidence type="ECO:0000256" key="1">
    <source>
        <dbReference type="ARBA" id="ARBA00001974"/>
    </source>
</evidence>
<name>A0A2H1W3T3_SPOFR</name>
<reference evidence="8" key="1">
    <citation type="submission" date="2016-07" db="EMBL/GenBank/DDBJ databases">
        <authorList>
            <person name="Bretaudeau A."/>
        </authorList>
    </citation>
    <scope>NUCLEOTIDE SEQUENCE</scope>
    <source>
        <strain evidence="8">Rice</strain>
        <tissue evidence="8">Whole body</tissue>
    </source>
</reference>
<dbReference type="InterPro" id="IPR036188">
    <property type="entry name" value="FAD/NAD-bd_sf"/>
</dbReference>
<dbReference type="PANTHER" id="PTHR11552">
    <property type="entry name" value="GLUCOSE-METHANOL-CHOLINE GMC OXIDOREDUCTASE"/>
    <property type="match status" value="1"/>
</dbReference>
<organism evidence="8">
    <name type="scientific">Spodoptera frugiperda</name>
    <name type="common">Fall armyworm</name>
    <dbReference type="NCBI Taxonomy" id="7108"/>
    <lineage>
        <taxon>Eukaryota</taxon>
        <taxon>Metazoa</taxon>
        <taxon>Ecdysozoa</taxon>
        <taxon>Arthropoda</taxon>
        <taxon>Hexapoda</taxon>
        <taxon>Insecta</taxon>
        <taxon>Pterygota</taxon>
        <taxon>Neoptera</taxon>
        <taxon>Endopterygota</taxon>
        <taxon>Lepidoptera</taxon>
        <taxon>Glossata</taxon>
        <taxon>Ditrysia</taxon>
        <taxon>Noctuoidea</taxon>
        <taxon>Noctuidae</taxon>
        <taxon>Amphipyrinae</taxon>
        <taxon>Spodoptera</taxon>
    </lineage>
</organism>
<evidence type="ECO:0000256" key="5">
    <source>
        <dbReference type="RuleBase" id="RU003968"/>
    </source>
</evidence>